<dbReference type="SUPFAM" id="SSF55486">
    <property type="entry name" value="Metalloproteases ('zincins'), catalytic domain"/>
    <property type="match status" value="1"/>
</dbReference>
<feature type="region of interest" description="Disordered" evidence="1">
    <location>
        <begin position="1"/>
        <end position="29"/>
    </location>
</feature>
<proteinExistence type="predicted"/>
<evidence type="ECO:0000313" key="4">
    <source>
        <dbReference type="Proteomes" id="UP001448207"/>
    </source>
</evidence>
<accession>A0ABR3AVN6</accession>
<protein>
    <submittedName>
        <fullName evidence="3">Uncharacterized protein</fullName>
    </submittedName>
</protein>
<dbReference type="Gene3D" id="3.40.390.10">
    <property type="entry name" value="Collagenase (Catalytic Domain)"/>
    <property type="match status" value="1"/>
</dbReference>
<keyword evidence="2" id="KW-0812">Transmembrane</keyword>
<keyword evidence="2" id="KW-0472">Membrane</keyword>
<dbReference type="InterPro" id="IPR024079">
    <property type="entry name" value="MetalloPept_cat_dom_sf"/>
</dbReference>
<evidence type="ECO:0000313" key="3">
    <source>
        <dbReference type="EMBL" id="KAL0083655.1"/>
    </source>
</evidence>
<organism evidence="3 4">
    <name type="scientific">Phycomyces blakesleeanus</name>
    <dbReference type="NCBI Taxonomy" id="4837"/>
    <lineage>
        <taxon>Eukaryota</taxon>
        <taxon>Fungi</taxon>
        <taxon>Fungi incertae sedis</taxon>
        <taxon>Mucoromycota</taxon>
        <taxon>Mucoromycotina</taxon>
        <taxon>Mucoromycetes</taxon>
        <taxon>Mucorales</taxon>
        <taxon>Phycomycetaceae</taxon>
        <taxon>Phycomyces</taxon>
    </lineage>
</organism>
<gene>
    <name evidence="3" type="ORF">J3Q64DRAFT_1139916</name>
</gene>
<dbReference type="EMBL" id="JBCLYO010000013">
    <property type="protein sequence ID" value="KAL0083655.1"/>
    <property type="molecule type" value="Genomic_DNA"/>
</dbReference>
<comment type="caution">
    <text evidence="3">The sequence shown here is derived from an EMBL/GenBank/DDBJ whole genome shotgun (WGS) entry which is preliminary data.</text>
</comment>
<keyword evidence="4" id="KW-1185">Reference proteome</keyword>
<feature type="compositionally biased region" description="Basic and acidic residues" evidence="1">
    <location>
        <begin position="10"/>
        <end position="23"/>
    </location>
</feature>
<evidence type="ECO:0000256" key="1">
    <source>
        <dbReference type="SAM" id="MobiDB-lite"/>
    </source>
</evidence>
<sequence length="137" mass="15259">MPDTRSPLLARDRIDDPDRRSDTSGDAVSTTDYGSGVYRYPVYLQPGQFTSLEKLMFFVSSILFILLCVFTGLYARSSYDDSPKLPPALPVPQPPLPPIDNHTEIICLEPHCILSAASILQDVNPDLDPCDDFYAYT</sequence>
<dbReference type="InterPro" id="IPR000718">
    <property type="entry name" value="Peptidase_M13"/>
</dbReference>
<dbReference type="Proteomes" id="UP001448207">
    <property type="component" value="Unassembled WGS sequence"/>
</dbReference>
<name>A0ABR3AVN6_PHYBL</name>
<feature type="transmembrane region" description="Helical" evidence="2">
    <location>
        <begin position="55"/>
        <end position="75"/>
    </location>
</feature>
<dbReference type="PROSITE" id="PS51885">
    <property type="entry name" value="NEPRILYSIN"/>
    <property type="match status" value="1"/>
</dbReference>
<keyword evidence="2" id="KW-1133">Transmembrane helix</keyword>
<evidence type="ECO:0000256" key="2">
    <source>
        <dbReference type="SAM" id="Phobius"/>
    </source>
</evidence>
<reference evidence="3 4" key="1">
    <citation type="submission" date="2024-04" db="EMBL/GenBank/DDBJ databases">
        <title>Symmetric and asymmetric DNA N6-adenine methylation regulates different biological responses in Mucorales.</title>
        <authorList>
            <consortium name="Lawrence Berkeley National Laboratory"/>
            <person name="Lax C."/>
            <person name="Mondo S.J."/>
            <person name="Osorio-Concepcion M."/>
            <person name="Muszewska A."/>
            <person name="Corrochano-Luque M."/>
            <person name="Gutierrez G."/>
            <person name="Riley R."/>
            <person name="Lipzen A."/>
            <person name="Guo J."/>
            <person name="Hundley H."/>
            <person name="Amirebrahimi M."/>
            <person name="Ng V."/>
            <person name="Lorenzo-Gutierrez D."/>
            <person name="Binder U."/>
            <person name="Yang J."/>
            <person name="Song Y."/>
            <person name="Canovas D."/>
            <person name="Navarro E."/>
            <person name="Freitag M."/>
            <person name="Gabaldon T."/>
            <person name="Grigoriev I.V."/>
            <person name="Corrochano L.M."/>
            <person name="Nicolas F.E."/>
            <person name="Garre V."/>
        </authorList>
    </citation>
    <scope>NUCLEOTIDE SEQUENCE [LARGE SCALE GENOMIC DNA]</scope>
    <source>
        <strain evidence="3 4">L51</strain>
    </source>
</reference>